<evidence type="ECO:0000313" key="2">
    <source>
        <dbReference type="EMBL" id="ROO82800.1"/>
    </source>
</evidence>
<evidence type="ECO:0000313" key="3">
    <source>
        <dbReference type="Proteomes" id="UP000272400"/>
    </source>
</evidence>
<keyword evidence="1" id="KW-0812">Transmembrane</keyword>
<keyword evidence="1" id="KW-1133">Transmembrane helix</keyword>
<dbReference type="Proteomes" id="UP000272400">
    <property type="component" value="Unassembled WGS sequence"/>
</dbReference>
<name>A0A3N1CNA0_9ACTN</name>
<reference evidence="2 3" key="1">
    <citation type="submission" date="2018-11" db="EMBL/GenBank/DDBJ databases">
        <title>Sequencing the genomes of 1000 actinobacteria strains.</title>
        <authorList>
            <person name="Klenk H.-P."/>
        </authorList>
    </citation>
    <scope>NUCLEOTIDE SEQUENCE [LARGE SCALE GENOMIC DNA]</scope>
    <source>
        <strain evidence="2 3">DSM 44254</strain>
    </source>
</reference>
<keyword evidence="3" id="KW-1185">Reference proteome</keyword>
<dbReference type="AlphaFoldDB" id="A0A3N1CNA0"/>
<sequence length="71" mass="7862">MILAEAFELNNDTVSPGLVGTLMFAALIVATVLLIRSMNRRMRNIDHLPREEDLAQAEWEAAEAEKAAHEG</sequence>
<accession>A0A3N1CNA0</accession>
<proteinExistence type="predicted"/>
<dbReference type="RefSeq" id="WP_123661774.1">
    <property type="nucleotide sequence ID" value="NZ_RJKE01000001.1"/>
</dbReference>
<feature type="transmembrane region" description="Helical" evidence="1">
    <location>
        <begin position="17"/>
        <end position="35"/>
    </location>
</feature>
<dbReference type="EMBL" id="RJKE01000001">
    <property type="protein sequence ID" value="ROO82800.1"/>
    <property type="molecule type" value="Genomic_DNA"/>
</dbReference>
<organism evidence="2 3">
    <name type="scientific">Actinocorallia herbida</name>
    <dbReference type="NCBI Taxonomy" id="58109"/>
    <lineage>
        <taxon>Bacteria</taxon>
        <taxon>Bacillati</taxon>
        <taxon>Actinomycetota</taxon>
        <taxon>Actinomycetes</taxon>
        <taxon>Streptosporangiales</taxon>
        <taxon>Thermomonosporaceae</taxon>
        <taxon>Actinocorallia</taxon>
    </lineage>
</organism>
<protein>
    <submittedName>
        <fullName evidence="2">Uncharacterized protein</fullName>
    </submittedName>
</protein>
<comment type="caution">
    <text evidence="2">The sequence shown here is derived from an EMBL/GenBank/DDBJ whole genome shotgun (WGS) entry which is preliminary data.</text>
</comment>
<dbReference type="OrthoDB" id="3830620at2"/>
<gene>
    <name evidence="2" type="ORF">EDD29_0284</name>
</gene>
<keyword evidence="1" id="KW-0472">Membrane</keyword>
<evidence type="ECO:0000256" key="1">
    <source>
        <dbReference type="SAM" id="Phobius"/>
    </source>
</evidence>